<dbReference type="PROSITE" id="PS51461">
    <property type="entry name" value="NC1_FIB"/>
    <property type="match status" value="1"/>
</dbReference>
<keyword evidence="3" id="KW-0272">Extracellular matrix</keyword>
<evidence type="ECO:0000256" key="7">
    <source>
        <dbReference type="ARBA" id="ARBA00023180"/>
    </source>
</evidence>
<evidence type="ECO:0000256" key="1">
    <source>
        <dbReference type="ARBA" id="ARBA00004498"/>
    </source>
</evidence>
<feature type="domain" description="Fibrillar collagen NC1" evidence="10">
    <location>
        <begin position="1194"/>
        <end position="1394"/>
    </location>
</feature>
<feature type="compositionally biased region" description="Gly residues" evidence="8">
    <location>
        <begin position="1059"/>
        <end position="1068"/>
    </location>
</feature>
<feature type="compositionally biased region" description="Basic and acidic residues" evidence="8">
    <location>
        <begin position="795"/>
        <end position="810"/>
    </location>
</feature>
<dbReference type="GO" id="GO:0031012">
    <property type="term" value="C:extracellular matrix"/>
    <property type="evidence" value="ECO:0007669"/>
    <property type="project" value="TreeGrafter"/>
</dbReference>
<keyword evidence="7" id="KW-0325">Glycoprotein</keyword>
<feature type="compositionally biased region" description="Low complexity" evidence="8">
    <location>
        <begin position="322"/>
        <end position="335"/>
    </location>
</feature>
<evidence type="ECO:0000256" key="8">
    <source>
        <dbReference type="SAM" id="MobiDB-lite"/>
    </source>
</evidence>
<dbReference type="Ensembl" id="ENSCCRT00010123083.1">
    <property type="protein sequence ID" value="ENSCCRP00010110622.1"/>
    <property type="gene ID" value="ENSCCRG00010048771.1"/>
</dbReference>
<keyword evidence="2" id="KW-0964">Secreted</keyword>
<evidence type="ECO:0000313" key="11">
    <source>
        <dbReference type="Ensembl" id="ENSCCRP00010110622.1"/>
    </source>
</evidence>
<feature type="region of interest" description="Disordered" evidence="8">
    <location>
        <begin position="1128"/>
        <end position="1163"/>
    </location>
</feature>
<evidence type="ECO:0000259" key="10">
    <source>
        <dbReference type="PROSITE" id="PS51461"/>
    </source>
</evidence>
<feature type="region of interest" description="Disordered" evidence="8">
    <location>
        <begin position="757"/>
        <end position="1085"/>
    </location>
</feature>
<comment type="subcellular location">
    <subcellularLocation>
        <location evidence="1">Secreted</location>
        <location evidence="1">Extracellular space</location>
        <location evidence="1">Extracellular matrix</location>
    </subcellularLocation>
</comment>
<evidence type="ECO:0000313" key="12">
    <source>
        <dbReference type="Proteomes" id="UP000694427"/>
    </source>
</evidence>
<dbReference type="Gene3D" id="2.60.120.1000">
    <property type="match status" value="2"/>
</dbReference>
<feature type="compositionally biased region" description="Low complexity" evidence="8">
    <location>
        <begin position="516"/>
        <end position="534"/>
    </location>
</feature>
<keyword evidence="9" id="KW-1133">Transmembrane helix</keyword>
<dbReference type="InterPro" id="IPR000885">
    <property type="entry name" value="Fib_collagen_C"/>
</dbReference>
<evidence type="ECO:0000256" key="3">
    <source>
        <dbReference type="ARBA" id="ARBA00022530"/>
    </source>
</evidence>
<evidence type="ECO:0000256" key="6">
    <source>
        <dbReference type="ARBA" id="ARBA00023119"/>
    </source>
</evidence>
<dbReference type="PANTHER" id="PTHR24023">
    <property type="entry name" value="COLLAGEN ALPHA"/>
    <property type="match status" value="1"/>
</dbReference>
<dbReference type="InterPro" id="IPR008160">
    <property type="entry name" value="Collagen"/>
</dbReference>
<dbReference type="GO" id="GO:0005615">
    <property type="term" value="C:extracellular space"/>
    <property type="evidence" value="ECO:0007669"/>
    <property type="project" value="TreeGrafter"/>
</dbReference>
<dbReference type="InterPro" id="IPR050149">
    <property type="entry name" value="Collagen_superfamily"/>
</dbReference>
<keyword evidence="4" id="KW-0732">Signal</keyword>
<feature type="transmembrane region" description="Helical" evidence="9">
    <location>
        <begin position="24"/>
        <end position="42"/>
    </location>
</feature>
<dbReference type="Pfam" id="PF01391">
    <property type="entry name" value="Collagen"/>
    <property type="match status" value="5"/>
</dbReference>
<dbReference type="SMART" id="SM00038">
    <property type="entry name" value="COLFI"/>
    <property type="match status" value="1"/>
</dbReference>
<feature type="compositionally biased region" description="Polar residues" evidence="8">
    <location>
        <begin position="311"/>
        <end position="321"/>
    </location>
</feature>
<feature type="compositionally biased region" description="Low complexity" evidence="8">
    <location>
        <begin position="864"/>
        <end position="876"/>
    </location>
</feature>
<dbReference type="FunFam" id="2.60.120.200:FF:000085">
    <property type="entry name" value="collagen alpha-1(XXVII) chain isoform X1"/>
    <property type="match status" value="1"/>
</dbReference>
<keyword evidence="12" id="KW-1185">Reference proteome</keyword>
<keyword evidence="9" id="KW-0812">Transmembrane</keyword>
<feature type="compositionally biased region" description="Basic and acidic residues" evidence="8">
    <location>
        <begin position="877"/>
        <end position="890"/>
    </location>
</feature>
<dbReference type="SMART" id="SM00210">
    <property type="entry name" value="TSPN"/>
    <property type="match status" value="1"/>
</dbReference>
<sequence length="1394" mass="146350">MSTKCLTCSVFNCNSLLFFFHRRAIFLCMVLYCTCCLMFAQAQSTDVDVLQRLGLVGKRPSGTRFTPQGVIPFKSGVILTQRARIDVPVSAVVPASLGSAFCLILSVCSHRINNAFLFTIVTKRKRLQLGMQFIPGQILVYLGQKNTVNFDYDVHNGQWHNLALEIQAQRVTLYTSCGKTSVHANLHFKNEETLDPEGSFRLGKMSQNSVQFEGAICQFDIHPSAKAAHNYCKYIKKQCREADTYRPNLPPLLPLLPLDPNISVTVQTPNVVTEVNNRHLSLTQIKVHINHETSQGLNTSPTLQLPLQATAQTAMASFGSRTSQKSPKPTQQSSPRKNIMKESIKPQILKKNEMAVTARPTGQQKNKLDIQTPATTKLKPFSTSRDLEMTTLASPKEISKPSSFEPVTAAATDGFQTFDLEPTQFSLLARSPVQKGEPGPPVGCSLILIYNLICCINQNIVSKYRLLLFSLHVLSFVLIVLSLFCLCRQGEVGLPGEPGEPGFQGDKGNQGSPGLPGIRGKPGQQGKPGDQGPDGLPGPPGPEGFPGDIGPPGQNGAEGPKGDAGMRGIPGPRGVPGLEMSGSRFRGLGVHYYGSFLLSVQGRPGRKGFSGNPGEDGMKVRIHDSQTCALCCSVNYCFVLFFHTHMCLLLNASPNSLYFTQGARGPDGPVGEKGVMGMKGPEGPLGKQGFNGQMGKIGETGESGPTGFPGFQGPTGPPGAKGILGEPGLPGKVGERGLPGEPGEKVKHLLFSYTGEKGDIGSEGETGEKGAIGFKGTEGRPGDPGLIGVMGPEGKPGKTGERGKPGEKGSKGHQGHLGETGPVGEQGAMGFIGPKGSRGTTGFMGALGKMGRQGEPGLVGYEGHQGPQGPMGSPGPKGEKGEPGDDRKVEGSPGPLGDIGPVGNRGERGHPGDPGYPGHEGVYGERGNPGAPGLPGNAGPKGFPGPKGSKGNKGQKGKNGPLGESGSRGSPGPAGLPGPRGVVGREGLEGDPGVEGALGKDGAKGMPGDHGSDGEVGLPGKPGPQGNAGVPGLPGIQGAFGPKGERGIPGQTGPPGKRGFNGGMGFPGKQGDRGVKGQPGDTGEQGFPGVLGMFGPMGPPGDLGPVGIQGPKGPQGLMGMQGATGPVGIIGPSGNPGPQGDKGNKGEMGPPGHRGPPGPPSLTVSLKNIIDLTLFHSNPQKYEDTDFPMLDQGTEIIKTLHYLSTLIHSIKNPLGTQENPARMCRDLFECEHKLNDGTYWIDPNLGCSSDNIEVTCNFTNGGQTCFKPVSLSKLEIGVSLIQMNFIHLLSSEAVQIITIHCLNVSVWAAGDSKTPSSSAVYFKAWNGQIIESGGFIEPELIKDECWITDGRWHQTQFIFQTQDPNLLPIVEVYNLPSTKSGSHYHLEVGPVCFL</sequence>
<evidence type="ECO:0000256" key="5">
    <source>
        <dbReference type="ARBA" id="ARBA00022737"/>
    </source>
</evidence>
<name>A0A8C1Q107_CYPCA</name>
<dbReference type="GO" id="GO:0005581">
    <property type="term" value="C:collagen trimer"/>
    <property type="evidence" value="ECO:0007669"/>
    <property type="project" value="UniProtKB-KW"/>
</dbReference>
<protein>
    <submittedName>
        <fullName evidence="11">Collagen, type XXVII, alpha 1b</fullName>
    </submittedName>
</protein>
<dbReference type="SUPFAM" id="SSF49899">
    <property type="entry name" value="Concanavalin A-like lectins/glucanases"/>
    <property type="match status" value="1"/>
</dbReference>
<feature type="compositionally biased region" description="Low complexity" evidence="8">
    <location>
        <begin position="928"/>
        <end position="949"/>
    </location>
</feature>
<dbReference type="Proteomes" id="UP000694427">
    <property type="component" value="Unplaced"/>
</dbReference>
<reference evidence="11" key="1">
    <citation type="submission" date="2025-08" db="UniProtKB">
        <authorList>
            <consortium name="Ensembl"/>
        </authorList>
    </citation>
    <scope>IDENTIFICATION</scope>
</reference>
<reference evidence="11" key="2">
    <citation type="submission" date="2025-09" db="UniProtKB">
        <authorList>
            <consortium name="Ensembl"/>
        </authorList>
    </citation>
    <scope>IDENTIFICATION</scope>
</reference>
<dbReference type="Gene3D" id="2.60.120.200">
    <property type="match status" value="1"/>
</dbReference>
<accession>A0A8C1Q107</accession>
<keyword evidence="9" id="KW-0472">Membrane</keyword>
<keyword evidence="5" id="KW-0677">Repeat</keyword>
<dbReference type="InterPro" id="IPR013320">
    <property type="entry name" value="ConA-like_dom_sf"/>
</dbReference>
<dbReference type="GO" id="GO:0005201">
    <property type="term" value="F:extracellular matrix structural constituent"/>
    <property type="evidence" value="ECO:0007669"/>
    <property type="project" value="InterPro"/>
</dbReference>
<dbReference type="InterPro" id="IPR048287">
    <property type="entry name" value="TSPN-like_N"/>
</dbReference>
<dbReference type="PANTHER" id="PTHR24023:SF1082">
    <property type="entry name" value="COLLAGEN TRIPLE HELIX REPEAT"/>
    <property type="match status" value="1"/>
</dbReference>
<dbReference type="Pfam" id="PF01410">
    <property type="entry name" value="COLFI"/>
    <property type="match status" value="2"/>
</dbReference>
<organism evidence="11 12">
    <name type="scientific">Cyprinus carpio</name>
    <name type="common">Common carp</name>
    <dbReference type="NCBI Taxonomy" id="7962"/>
    <lineage>
        <taxon>Eukaryota</taxon>
        <taxon>Metazoa</taxon>
        <taxon>Chordata</taxon>
        <taxon>Craniata</taxon>
        <taxon>Vertebrata</taxon>
        <taxon>Euteleostomi</taxon>
        <taxon>Actinopterygii</taxon>
        <taxon>Neopterygii</taxon>
        <taxon>Teleostei</taxon>
        <taxon>Ostariophysi</taxon>
        <taxon>Cypriniformes</taxon>
        <taxon>Cyprinidae</taxon>
        <taxon>Cyprininae</taxon>
        <taxon>Cyprinus</taxon>
    </lineage>
</organism>
<feature type="region of interest" description="Disordered" evidence="8">
    <location>
        <begin position="311"/>
        <end position="341"/>
    </location>
</feature>
<dbReference type="FunFam" id="2.60.120.1000:FF:000003">
    <property type="entry name" value="Collagen alpha-1(XXVII) chain B"/>
    <property type="match status" value="1"/>
</dbReference>
<proteinExistence type="predicted"/>
<keyword evidence="6" id="KW-0176">Collagen</keyword>
<evidence type="ECO:0000256" key="9">
    <source>
        <dbReference type="SAM" id="Phobius"/>
    </source>
</evidence>
<feature type="region of interest" description="Disordered" evidence="8">
    <location>
        <begin position="497"/>
        <end position="574"/>
    </location>
</feature>
<dbReference type="FunFam" id="2.60.120.1000:FF:000006">
    <property type="entry name" value="collagen alpha-1(XXVII) chain isoform X1"/>
    <property type="match status" value="1"/>
</dbReference>
<evidence type="ECO:0000256" key="4">
    <source>
        <dbReference type="ARBA" id="ARBA00022729"/>
    </source>
</evidence>
<evidence type="ECO:0000256" key="2">
    <source>
        <dbReference type="ARBA" id="ARBA00022525"/>
    </source>
</evidence>